<keyword evidence="3" id="KW-1185">Reference proteome</keyword>
<gene>
    <name evidence="2" type="ORF">AU255_05285</name>
</gene>
<evidence type="ECO:0000313" key="2">
    <source>
        <dbReference type="EMBL" id="OQK17302.1"/>
    </source>
</evidence>
<dbReference type="RefSeq" id="WP_080521913.1">
    <property type="nucleotide sequence ID" value="NZ_LPUF01000001.1"/>
</dbReference>
<dbReference type="GO" id="GO:0008324">
    <property type="term" value="F:monoatomic cation transmembrane transporter activity"/>
    <property type="evidence" value="ECO:0007669"/>
    <property type="project" value="InterPro"/>
</dbReference>
<dbReference type="OrthoDB" id="5565451at2"/>
<dbReference type="PANTHER" id="PTHR43833">
    <property type="entry name" value="POTASSIUM CHANNEL PROTEIN 2-RELATED-RELATED"/>
    <property type="match status" value="1"/>
</dbReference>
<dbReference type="Proteomes" id="UP000191980">
    <property type="component" value="Unassembled WGS sequence"/>
</dbReference>
<dbReference type="InterPro" id="IPR006037">
    <property type="entry name" value="RCK_C"/>
</dbReference>
<evidence type="ECO:0000313" key="3">
    <source>
        <dbReference type="Proteomes" id="UP000191980"/>
    </source>
</evidence>
<dbReference type="AlphaFoldDB" id="A0A1V8M6Z0"/>
<reference evidence="2 3" key="1">
    <citation type="submission" date="2015-12" db="EMBL/GenBank/DDBJ databases">
        <authorList>
            <person name="Shamseldin A."/>
            <person name="Moawad H."/>
            <person name="Abd El-Rahim W.M."/>
            <person name="Sadowsky M.J."/>
        </authorList>
    </citation>
    <scope>NUCLEOTIDE SEQUENCE [LARGE SCALE GENOMIC DNA]</scope>
    <source>
        <strain evidence="2 3">WF1</strain>
    </source>
</reference>
<comment type="caution">
    <text evidence="2">The sequence shown here is derived from an EMBL/GenBank/DDBJ whole genome shotgun (WGS) entry which is preliminary data.</text>
</comment>
<dbReference type="Gene3D" id="3.30.70.1450">
    <property type="entry name" value="Regulator of K+ conductance, C-terminal domain"/>
    <property type="match status" value="1"/>
</dbReference>
<dbReference type="Pfam" id="PF02254">
    <property type="entry name" value="TrkA_N"/>
    <property type="match status" value="1"/>
</dbReference>
<dbReference type="SUPFAM" id="SSF116726">
    <property type="entry name" value="TrkA C-terminal domain-like"/>
    <property type="match status" value="1"/>
</dbReference>
<dbReference type="STRING" id="1420851.AU255_05285"/>
<proteinExistence type="predicted"/>
<dbReference type="InterPro" id="IPR036721">
    <property type="entry name" value="RCK_C_sf"/>
</dbReference>
<dbReference type="Pfam" id="PF02080">
    <property type="entry name" value="TrkA_C"/>
    <property type="match status" value="1"/>
</dbReference>
<dbReference type="SUPFAM" id="SSF51735">
    <property type="entry name" value="NAD(P)-binding Rossmann-fold domains"/>
    <property type="match status" value="1"/>
</dbReference>
<feature type="domain" description="RCK C-terminal" evidence="1">
    <location>
        <begin position="143"/>
        <end position="231"/>
    </location>
</feature>
<dbReference type="EMBL" id="LPUF01000001">
    <property type="protein sequence ID" value="OQK17302.1"/>
    <property type="molecule type" value="Genomic_DNA"/>
</dbReference>
<organism evidence="2 3">
    <name type="scientific">Methyloprofundus sedimenti</name>
    <dbReference type="NCBI Taxonomy" id="1420851"/>
    <lineage>
        <taxon>Bacteria</taxon>
        <taxon>Pseudomonadati</taxon>
        <taxon>Pseudomonadota</taxon>
        <taxon>Gammaproteobacteria</taxon>
        <taxon>Methylococcales</taxon>
        <taxon>Methylococcaceae</taxon>
        <taxon>Methyloprofundus</taxon>
    </lineage>
</organism>
<dbReference type="InterPro" id="IPR050721">
    <property type="entry name" value="Trk_Ktr_HKT_K-transport"/>
</dbReference>
<name>A0A1V8M6Z0_9GAMM</name>
<protein>
    <submittedName>
        <fullName evidence="2">Potassium transporter TrkA</fullName>
    </submittedName>
</protein>
<dbReference type="PANTHER" id="PTHR43833:SF9">
    <property type="entry name" value="POTASSIUM CHANNEL PROTEIN YUGO-RELATED"/>
    <property type="match status" value="1"/>
</dbReference>
<dbReference type="InterPro" id="IPR036291">
    <property type="entry name" value="NAD(P)-bd_dom_sf"/>
</dbReference>
<evidence type="ECO:0000259" key="1">
    <source>
        <dbReference type="PROSITE" id="PS51202"/>
    </source>
</evidence>
<dbReference type="PROSITE" id="PS51202">
    <property type="entry name" value="RCK_C"/>
    <property type="match status" value="1"/>
</dbReference>
<sequence>MSDKLIAIFGYNTMSLELITQLNENQRTMIILDADPAKIDQALQKKLPAQLMDYRQDEDLIALGIGTQVETLFCFLEKDSENVFLTLSARALDKNLKIISVVNQPESAEKLLAAGATKIIDPFEICSNKAYQLLTKPSITWILDEVVFGRADLHMAEIVIPQNSLLDQSCASELYLNEKYNLFLIGVVDKELGDNLYFSLGEQDHKLDAGDILVVLGANRDIRKFKQEIGVIQ</sequence>
<dbReference type="GO" id="GO:0006813">
    <property type="term" value="P:potassium ion transport"/>
    <property type="evidence" value="ECO:0007669"/>
    <property type="project" value="InterPro"/>
</dbReference>
<dbReference type="Gene3D" id="3.40.50.720">
    <property type="entry name" value="NAD(P)-binding Rossmann-like Domain"/>
    <property type="match status" value="1"/>
</dbReference>
<accession>A0A1V8M6Z0</accession>
<dbReference type="InterPro" id="IPR003148">
    <property type="entry name" value="RCK_N"/>
</dbReference>